<dbReference type="InterPro" id="IPR004089">
    <property type="entry name" value="MCPsignal_dom"/>
</dbReference>
<dbReference type="eggNOG" id="COG0840">
    <property type="taxonomic scope" value="Bacteria"/>
</dbReference>
<comment type="similarity">
    <text evidence="2">Belongs to the methyl-accepting chemotaxis (MCP) protein family.</text>
</comment>
<evidence type="ECO:0000256" key="2">
    <source>
        <dbReference type="ARBA" id="ARBA00029447"/>
    </source>
</evidence>
<dbReference type="PANTHER" id="PTHR32089:SF112">
    <property type="entry name" value="LYSOZYME-LIKE PROTEIN-RELATED"/>
    <property type="match status" value="1"/>
</dbReference>
<sequence length="453" mass="46835">MVGLILLVVQQRAARQVGLEFEAVAGIAAALDRGDLRGTGLGGGGVLGAAIGTLAGRIAPAVPAVAMVGVAAEEMGRAGDTIVAGARSTSDEAGTIAESAESVSQSVGAITTSAGEMASAVQEISRTTTAASAMIAEAVATVGRTSVWVGSLRESSARIGDVVGVITQLAAQTNLLALNATIEAARAGDAGKGFAVVAGEVKDLSQETARATEEISTAVGVIQNDSETAVTAIGEIRGVIGRVAEFQHTIAAAVEEQSLTTAELNRMTAGITGEMRRVAGAASAVAGLARSTSEAADTSRRVVVEMQRLGGDLRQGIGWLTLPEQTEAAAGYVIRGWDRARNYFHFEIFGAWDMAIARPYETELRAAILDNRPGWWNVVDMSRLGPAKDPEVEKVHGRLMGLVVEQGAEATVHIVANPLIAMQMQRMGTASGMAAHYVTSYDEAMDLLARAGR</sequence>
<dbReference type="PROSITE" id="PS50111">
    <property type="entry name" value="CHEMOTAXIS_TRANSDUC_2"/>
    <property type="match status" value="1"/>
</dbReference>
<dbReference type="PATRIC" id="fig|1246995.3.peg.226"/>
<dbReference type="STRING" id="1246995.AFR_01135"/>
<dbReference type="GO" id="GO:0004888">
    <property type="term" value="F:transmembrane signaling receptor activity"/>
    <property type="evidence" value="ECO:0007669"/>
    <property type="project" value="InterPro"/>
</dbReference>
<gene>
    <name evidence="5" type="ORF">AFR_01135</name>
</gene>
<dbReference type="Gene3D" id="1.10.287.950">
    <property type="entry name" value="Methyl-accepting chemotaxis protein"/>
    <property type="match status" value="1"/>
</dbReference>
<dbReference type="PRINTS" id="PR00260">
    <property type="entry name" value="CHEMTRNSDUCR"/>
</dbReference>
<dbReference type="AlphaFoldDB" id="U5VS69"/>
<dbReference type="HOGENOM" id="CLU_552799_0_0_11"/>
<evidence type="ECO:0000256" key="3">
    <source>
        <dbReference type="PROSITE-ProRule" id="PRU00284"/>
    </source>
</evidence>
<dbReference type="PANTHER" id="PTHR32089">
    <property type="entry name" value="METHYL-ACCEPTING CHEMOTAXIS PROTEIN MCPB"/>
    <property type="match status" value="1"/>
</dbReference>
<dbReference type="SMART" id="SM00283">
    <property type="entry name" value="MA"/>
    <property type="match status" value="1"/>
</dbReference>
<dbReference type="KEGG" id="afs:AFR_01135"/>
<feature type="domain" description="Methyl-accepting transducer" evidence="4">
    <location>
        <begin position="71"/>
        <end position="310"/>
    </location>
</feature>
<dbReference type="GO" id="GO:0007165">
    <property type="term" value="P:signal transduction"/>
    <property type="evidence" value="ECO:0007669"/>
    <property type="project" value="UniProtKB-KW"/>
</dbReference>
<evidence type="ECO:0000259" key="4">
    <source>
        <dbReference type="PROSITE" id="PS50111"/>
    </source>
</evidence>
<reference evidence="5 6" key="1">
    <citation type="journal article" date="2014" name="J. Biotechnol.">
        <title>Complete genome sequence of the actinobacterium Actinoplanes friuliensis HAG 010964, producer of the lipopeptide antibiotic friulimycin.</title>
        <authorList>
            <person name="Ruckert C."/>
            <person name="Szczepanowski R."/>
            <person name="Albersmeier A."/>
            <person name="Goesmann A."/>
            <person name="Fischer N."/>
            <person name="Steinkamper A."/>
            <person name="Puhler A."/>
            <person name="Biener R."/>
            <person name="Schwartz D."/>
            <person name="Kalinowski J."/>
        </authorList>
    </citation>
    <scope>NUCLEOTIDE SEQUENCE [LARGE SCALE GENOMIC DNA]</scope>
    <source>
        <strain evidence="5 6">DSM 7358</strain>
    </source>
</reference>
<evidence type="ECO:0000256" key="1">
    <source>
        <dbReference type="ARBA" id="ARBA00023224"/>
    </source>
</evidence>
<dbReference type="GO" id="GO:0016020">
    <property type="term" value="C:membrane"/>
    <property type="evidence" value="ECO:0007669"/>
    <property type="project" value="InterPro"/>
</dbReference>
<dbReference type="Proteomes" id="UP000017746">
    <property type="component" value="Chromosome"/>
</dbReference>
<dbReference type="InterPro" id="IPR004090">
    <property type="entry name" value="Chemotax_Me-accpt_rcpt"/>
</dbReference>
<dbReference type="GO" id="GO:0006935">
    <property type="term" value="P:chemotaxis"/>
    <property type="evidence" value="ECO:0007669"/>
    <property type="project" value="InterPro"/>
</dbReference>
<keyword evidence="1 3" id="KW-0807">Transducer</keyword>
<dbReference type="Pfam" id="PF00015">
    <property type="entry name" value="MCPsignal"/>
    <property type="match status" value="1"/>
</dbReference>
<accession>U5VS69</accession>
<dbReference type="SUPFAM" id="SSF58104">
    <property type="entry name" value="Methyl-accepting chemotaxis protein (MCP) signaling domain"/>
    <property type="match status" value="1"/>
</dbReference>
<evidence type="ECO:0000313" key="6">
    <source>
        <dbReference type="Proteomes" id="UP000017746"/>
    </source>
</evidence>
<name>U5VS69_9ACTN</name>
<dbReference type="EMBL" id="CP006272">
    <property type="protein sequence ID" value="AGZ38516.1"/>
    <property type="molecule type" value="Genomic_DNA"/>
</dbReference>
<keyword evidence="6" id="KW-1185">Reference proteome</keyword>
<organism evidence="5 6">
    <name type="scientific">Actinoplanes friuliensis DSM 7358</name>
    <dbReference type="NCBI Taxonomy" id="1246995"/>
    <lineage>
        <taxon>Bacteria</taxon>
        <taxon>Bacillati</taxon>
        <taxon>Actinomycetota</taxon>
        <taxon>Actinomycetes</taxon>
        <taxon>Micromonosporales</taxon>
        <taxon>Micromonosporaceae</taxon>
        <taxon>Actinoplanes</taxon>
    </lineage>
</organism>
<protein>
    <submittedName>
        <fullName evidence="5">Methyl-accepting chemotaxis sensory transducer</fullName>
    </submittedName>
</protein>
<proteinExistence type="inferred from homology"/>
<evidence type="ECO:0000313" key="5">
    <source>
        <dbReference type="EMBL" id="AGZ38516.1"/>
    </source>
</evidence>